<accession>A0ABN1UZ87</accession>
<dbReference type="RefSeq" id="WP_344279980.1">
    <property type="nucleotide sequence ID" value="NZ_BAAAKV010000044.1"/>
</dbReference>
<dbReference type="GO" id="GO:0016787">
    <property type="term" value="F:hydrolase activity"/>
    <property type="evidence" value="ECO:0007669"/>
    <property type="project" value="UniProtKB-KW"/>
</dbReference>
<proteinExistence type="inferred from homology"/>
<keyword evidence="4" id="KW-1185">Reference proteome</keyword>
<dbReference type="Pfam" id="PF00795">
    <property type="entry name" value="CN_hydrolase"/>
    <property type="match status" value="1"/>
</dbReference>
<dbReference type="PROSITE" id="PS01227">
    <property type="entry name" value="UPF0012"/>
    <property type="match status" value="1"/>
</dbReference>
<sequence length="279" mass="29075">MRIALSQLTTGPRPEENLELVAEQTRRAAAAGARVVVFPEATMAWFGTSLAPVAEPLDGPWATAVRQIAEESGLVVVAGMFTPAPDGKVTNTLLATGPGVEASYDKIHLYDAFGFAESNTVAPGSRVVTIDVDGLRLGLATCYDVRFPELFRAHADAGAVASLLPASWGAGPGKREQWELLTRARALDATVWLAAVGQADPAASGIAVPSKAPTGIGHSALIGPDGTVRERLDEGPGLLLGEIDADEVASVRRAVPVLANRRPAVIEGTARPEPAERHG</sequence>
<dbReference type="InterPro" id="IPR003010">
    <property type="entry name" value="C-N_Hydrolase"/>
</dbReference>
<name>A0ABN1UZ87_9ACTN</name>
<dbReference type="Proteomes" id="UP001501371">
    <property type="component" value="Unassembled WGS sequence"/>
</dbReference>
<protein>
    <submittedName>
        <fullName evidence="3">Carbon-nitrogen hydrolase family protein</fullName>
    </submittedName>
</protein>
<dbReference type="InterPro" id="IPR036526">
    <property type="entry name" value="C-N_Hydrolase_sf"/>
</dbReference>
<organism evidence="3 4">
    <name type="scientific">Streptomyces hebeiensis</name>
    <dbReference type="NCBI Taxonomy" id="229486"/>
    <lineage>
        <taxon>Bacteria</taxon>
        <taxon>Bacillati</taxon>
        <taxon>Actinomycetota</taxon>
        <taxon>Actinomycetes</taxon>
        <taxon>Kitasatosporales</taxon>
        <taxon>Streptomycetaceae</taxon>
        <taxon>Streptomyces</taxon>
    </lineage>
</organism>
<evidence type="ECO:0000256" key="1">
    <source>
        <dbReference type="ARBA" id="ARBA00010613"/>
    </source>
</evidence>
<dbReference type="PROSITE" id="PS50263">
    <property type="entry name" value="CN_HYDROLASE"/>
    <property type="match status" value="1"/>
</dbReference>
<gene>
    <name evidence="3" type="ORF">GCM10009654_46460</name>
</gene>
<dbReference type="EMBL" id="BAAAKV010000044">
    <property type="protein sequence ID" value="GAA1183734.1"/>
    <property type="molecule type" value="Genomic_DNA"/>
</dbReference>
<dbReference type="Gene3D" id="3.60.110.10">
    <property type="entry name" value="Carbon-nitrogen hydrolase"/>
    <property type="match status" value="1"/>
</dbReference>
<dbReference type="SUPFAM" id="SSF56317">
    <property type="entry name" value="Carbon-nitrogen hydrolase"/>
    <property type="match status" value="1"/>
</dbReference>
<evidence type="ECO:0000313" key="4">
    <source>
        <dbReference type="Proteomes" id="UP001501371"/>
    </source>
</evidence>
<keyword evidence="3" id="KW-0378">Hydrolase</keyword>
<evidence type="ECO:0000313" key="3">
    <source>
        <dbReference type="EMBL" id="GAA1183734.1"/>
    </source>
</evidence>
<feature type="domain" description="CN hydrolase" evidence="2">
    <location>
        <begin position="1"/>
        <end position="245"/>
    </location>
</feature>
<comment type="similarity">
    <text evidence="1">Belongs to the carbon-nitrogen hydrolase superfamily. NIT1/NIT2 family.</text>
</comment>
<dbReference type="PANTHER" id="PTHR23088">
    <property type="entry name" value="NITRILASE-RELATED"/>
    <property type="match status" value="1"/>
</dbReference>
<reference evidence="3 4" key="1">
    <citation type="journal article" date="2019" name="Int. J. Syst. Evol. Microbiol.">
        <title>The Global Catalogue of Microorganisms (GCM) 10K type strain sequencing project: providing services to taxonomists for standard genome sequencing and annotation.</title>
        <authorList>
            <consortium name="The Broad Institute Genomics Platform"/>
            <consortium name="The Broad Institute Genome Sequencing Center for Infectious Disease"/>
            <person name="Wu L."/>
            <person name="Ma J."/>
        </authorList>
    </citation>
    <scope>NUCLEOTIDE SEQUENCE [LARGE SCALE GENOMIC DNA]</scope>
    <source>
        <strain evidence="3 4">JCM 12696</strain>
    </source>
</reference>
<dbReference type="InterPro" id="IPR001110">
    <property type="entry name" value="UPF0012_CS"/>
</dbReference>
<comment type="caution">
    <text evidence="3">The sequence shown here is derived from an EMBL/GenBank/DDBJ whole genome shotgun (WGS) entry which is preliminary data.</text>
</comment>
<dbReference type="PANTHER" id="PTHR23088:SF27">
    <property type="entry name" value="DEAMINATED GLUTATHIONE AMIDASE"/>
    <property type="match status" value="1"/>
</dbReference>
<evidence type="ECO:0000259" key="2">
    <source>
        <dbReference type="PROSITE" id="PS50263"/>
    </source>
</evidence>
<dbReference type="CDD" id="cd07581">
    <property type="entry name" value="nitrilase_3"/>
    <property type="match status" value="1"/>
</dbReference>